<dbReference type="Proteomes" id="UP000621631">
    <property type="component" value="Unassembled WGS sequence"/>
</dbReference>
<accession>A0AAC9NK63</accession>
<evidence type="ECO:0000313" key="3">
    <source>
        <dbReference type="Proteomes" id="UP000182945"/>
    </source>
</evidence>
<dbReference type="KEGG" id="vhl:BME96_05945"/>
<proteinExistence type="predicted"/>
<protein>
    <submittedName>
        <fullName evidence="1">Uncharacterized protein</fullName>
    </submittedName>
</protein>
<evidence type="ECO:0000313" key="4">
    <source>
        <dbReference type="Proteomes" id="UP000621631"/>
    </source>
</evidence>
<dbReference type="EMBL" id="JACWEZ010000002">
    <property type="protein sequence ID" value="MBD1222100.1"/>
    <property type="molecule type" value="Genomic_DNA"/>
</dbReference>
<organism evidence="1 3">
    <name type="scientific">Virgibacillus halodenitrificans</name>
    <name type="common">Bacillus halodenitrificans</name>
    <dbReference type="NCBI Taxonomy" id="1482"/>
    <lineage>
        <taxon>Bacteria</taxon>
        <taxon>Bacillati</taxon>
        <taxon>Bacillota</taxon>
        <taxon>Bacilli</taxon>
        <taxon>Bacillales</taxon>
        <taxon>Bacillaceae</taxon>
        <taxon>Virgibacillus</taxon>
    </lineage>
</organism>
<dbReference type="AlphaFoldDB" id="A0AAC9NK63"/>
<keyword evidence="4" id="KW-1185">Reference proteome</keyword>
<evidence type="ECO:0000313" key="1">
    <source>
        <dbReference type="EMBL" id="APC47738.1"/>
    </source>
</evidence>
<dbReference type="RefSeq" id="WP_019377235.1">
    <property type="nucleotide sequence ID" value="NZ_CP017962.1"/>
</dbReference>
<evidence type="ECO:0000313" key="2">
    <source>
        <dbReference type="EMBL" id="MBD1222100.1"/>
    </source>
</evidence>
<reference evidence="1 3" key="1">
    <citation type="submission" date="2016-11" db="EMBL/GenBank/DDBJ databases">
        <title>Complete genome sequencing of Virgibacillus halodenitrificans PDB-F2.</title>
        <authorList>
            <person name="Sun Z."/>
            <person name="Zhou Y."/>
            <person name="Li H."/>
        </authorList>
    </citation>
    <scope>NUCLEOTIDE SEQUENCE [LARGE SCALE GENOMIC DNA]</scope>
    <source>
        <strain evidence="1 3">PDB-F2</strain>
    </source>
</reference>
<gene>
    <name evidence="1" type="ORF">BME96_05945</name>
    <name evidence="2" type="ORF">IC602_05720</name>
</gene>
<name>A0AAC9NK63_VIRHA</name>
<dbReference type="GeneID" id="71513924"/>
<sequence>MIKKRWIKITVSILLFCLVIFIATSFSHKTVIQRTLFLNGYFIQAFNTEIQDEPDAIEEAYGTCYYIHNEKVNNGTENGIPGVCMKENSFGFLYSIEIGHW</sequence>
<dbReference type="Proteomes" id="UP000182945">
    <property type="component" value="Chromosome"/>
</dbReference>
<reference evidence="2 4" key="2">
    <citation type="submission" date="2020-09" db="EMBL/GenBank/DDBJ databases">
        <title>Draft Genome Sequences of Oil-Oxidizing Bacteria Halomonas titanicae, Marinobacter lutaoensis, and Virgibacillus halodenitrificans Isolated from Highly Saline Environments.</title>
        <authorList>
            <person name="Grouzdev D.S."/>
            <person name="Sokolova D.S."/>
            <person name="Semenova E.M."/>
            <person name="Borzenkov I.A."/>
            <person name="Bidzhieva S.K."/>
            <person name="Poltaraus A.B."/>
            <person name="Nazina T.N."/>
        </authorList>
    </citation>
    <scope>NUCLEOTIDE SEQUENCE [LARGE SCALE GENOMIC DNA]</scope>
    <source>
        <strain evidence="2 4">VKM B-3472D</strain>
    </source>
</reference>
<dbReference type="EMBL" id="CP017962">
    <property type="protein sequence ID" value="APC47738.1"/>
    <property type="molecule type" value="Genomic_DNA"/>
</dbReference>